<evidence type="ECO:0000313" key="2">
    <source>
        <dbReference type="Proteomes" id="UP000290289"/>
    </source>
</evidence>
<protein>
    <submittedName>
        <fullName evidence="1">Uncharacterized protein</fullName>
    </submittedName>
</protein>
<keyword evidence="2" id="KW-1185">Reference proteome</keyword>
<dbReference type="Proteomes" id="UP000290289">
    <property type="component" value="Chromosome 15"/>
</dbReference>
<evidence type="ECO:0000313" key="1">
    <source>
        <dbReference type="EMBL" id="RXH73856.1"/>
    </source>
</evidence>
<comment type="caution">
    <text evidence="1">The sequence shown here is derived from an EMBL/GenBank/DDBJ whole genome shotgun (WGS) entry which is preliminary data.</text>
</comment>
<proteinExistence type="predicted"/>
<organism evidence="1 2">
    <name type="scientific">Malus domestica</name>
    <name type="common">Apple</name>
    <name type="synonym">Pyrus malus</name>
    <dbReference type="NCBI Taxonomy" id="3750"/>
    <lineage>
        <taxon>Eukaryota</taxon>
        <taxon>Viridiplantae</taxon>
        <taxon>Streptophyta</taxon>
        <taxon>Embryophyta</taxon>
        <taxon>Tracheophyta</taxon>
        <taxon>Spermatophyta</taxon>
        <taxon>Magnoliopsida</taxon>
        <taxon>eudicotyledons</taxon>
        <taxon>Gunneridae</taxon>
        <taxon>Pentapetalae</taxon>
        <taxon>rosids</taxon>
        <taxon>fabids</taxon>
        <taxon>Rosales</taxon>
        <taxon>Rosaceae</taxon>
        <taxon>Amygdaloideae</taxon>
        <taxon>Maleae</taxon>
        <taxon>Malus</taxon>
    </lineage>
</organism>
<dbReference type="EMBL" id="RDQH01000341">
    <property type="protein sequence ID" value="RXH73856.1"/>
    <property type="molecule type" value="Genomic_DNA"/>
</dbReference>
<reference evidence="1 2" key="1">
    <citation type="submission" date="2018-10" db="EMBL/GenBank/DDBJ databases">
        <title>A high-quality apple genome assembly.</title>
        <authorList>
            <person name="Hu J."/>
        </authorList>
    </citation>
    <scope>NUCLEOTIDE SEQUENCE [LARGE SCALE GENOMIC DNA]</scope>
    <source>
        <strain evidence="2">cv. HFTH1</strain>
        <tissue evidence="1">Young leaf</tissue>
    </source>
</reference>
<name>A0A498HQW1_MALDO</name>
<dbReference type="AlphaFoldDB" id="A0A498HQW1"/>
<sequence>MLRDHIEEILDQGHCQEFVKNKAMKEEPVEKKNQGKSDWYELTDEEKDWRIVKKPTLSINYIYEGQEALEGK</sequence>
<gene>
    <name evidence="1" type="ORF">DVH24_016678</name>
</gene>
<accession>A0A498HQW1</accession>